<dbReference type="EMBL" id="CP095072">
    <property type="protein sequence ID" value="UOQ48763.1"/>
    <property type="molecule type" value="Genomic_DNA"/>
</dbReference>
<sequence length="105" mass="12211">MKNFKCSHDSYKMEADHSADPLWCSMCGFNLEINDFPLSQRLKTDLMEWIVEYGDILEQSDWGEKITDDTAILIKSHNEKGIRLHQKLKEELGDGYKVSYVHTSL</sequence>
<protein>
    <submittedName>
        <fullName evidence="1">Uncharacterized protein</fullName>
    </submittedName>
</protein>
<dbReference type="Proteomes" id="UP000831782">
    <property type="component" value="Chromosome"/>
</dbReference>
<evidence type="ECO:0000313" key="2">
    <source>
        <dbReference type="Proteomes" id="UP000831782"/>
    </source>
</evidence>
<organism evidence="1 2">
    <name type="scientific">Gracilibacillus caseinilyticus</name>
    <dbReference type="NCBI Taxonomy" id="2932256"/>
    <lineage>
        <taxon>Bacteria</taxon>
        <taxon>Bacillati</taxon>
        <taxon>Bacillota</taxon>
        <taxon>Bacilli</taxon>
        <taxon>Bacillales</taxon>
        <taxon>Bacillaceae</taxon>
        <taxon>Gracilibacillus</taxon>
    </lineage>
</organism>
<gene>
    <name evidence="1" type="ORF">MUN88_00965</name>
</gene>
<proteinExistence type="predicted"/>
<reference evidence="1 2" key="1">
    <citation type="submission" date="2022-04" db="EMBL/GenBank/DDBJ databases">
        <title>Gracilibacillus sp. isolated from saltern.</title>
        <authorList>
            <person name="Won M."/>
            <person name="Lee C.-M."/>
            <person name="Woen H.-Y."/>
            <person name="Kwon S.-W."/>
        </authorList>
    </citation>
    <scope>NUCLEOTIDE SEQUENCE [LARGE SCALE GENOMIC DNA]</scope>
    <source>
        <strain evidence="1 2">SSWR10-1</strain>
    </source>
</reference>
<name>A0ABY4EWY3_9BACI</name>
<dbReference type="RefSeq" id="WP_244719788.1">
    <property type="nucleotide sequence ID" value="NZ_CP095072.1"/>
</dbReference>
<accession>A0ABY4EWY3</accession>
<keyword evidence="2" id="KW-1185">Reference proteome</keyword>
<evidence type="ECO:0000313" key="1">
    <source>
        <dbReference type="EMBL" id="UOQ48763.1"/>
    </source>
</evidence>